<dbReference type="EC" id="3.1.3.48" evidence="5"/>
<dbReference type="PANTHER" id="PTHR39181">
    <property type="entry name" value="TYROSINE-PROTEIN PHOSPHATASE YWQE"/>
    <property type="match status" value="1"/>
</dbReference>
<dbReference type="EMBL" id="SRJD01000002">
    <property type="protein sequence ID" value="TGA99852.1"/>
    <property type="molecule type" value="Genomic_DNA"/>
</dbReference>
<dbReference type="AlphaFoldDB" id="A0A4Z0GU71"/>
<evidence type="ECO:0000256" key="5">
    <source>
        <dbReference type="PIRNR" id="PIRNR016557"/>
    </source>
</evidence>
<organism evidence="6 7">
    <name type="scientific">Sporolactobacillus shoreae</name>
    <dbReference type="NCBI Taxonomy" id="1465501"/>
    <lineage>
        <taxon>Bacteria</taxon>
        <taxon>Bacillati</taxon>
        <taxon>Bacillota</taxon>
        <taxon>Bacilli</taxon>
        <taxon>Bacillales</taxon>
        <taxon>Sporolactobacillaceae</taxon>
        <taxon>Sporolactobacillus</taxon>
    </lineage>
</organism>
<dbReference type="RefSeq" id="WP_135347248.1">
    <property type="nucleotide sequence ID" value="NZ_SRJD01000002.1"/>
</dbReference>
<dbReference type="PANTHER" id="PTHR39181:SF1">
    <property type="entry name" value="TYROSINE-PROTEIN PHOSPHATASE YWQE"/>
    <property type="match status" value="1"/>
</dbReference>
<dbReference type="Pfam" id="PF19567">
    <property type="entry name" value="CpsB_CapC"/>
    <property type="match status" value="1"/>
</dbReference>
<dbReference type="OrthoDB" id="9788539at2"/>
<sequence length="261" mass="30216">MIDIHCHILPGIDDGAENEQMSLAMARQAVSEGITQIVATPHHNNRYWNNPRSSIMKMVQSINRLLKQNQINLTVLPGQEPRIFGEMANDETERELLTVNDNKKYILVEFPTHHVPRYAQQLFFDLQVKGITPVIVHPERNQEIFDHPEILYSFITHGALSQVTASSLIGENGRKVRKRTIQFIDHNLVHFIASDAHNVTKRPFFIKRAFRELDNEFGQELSDIFKKNAELLIKGNQVNRNEPVELREKKFPRLFSRGYSN</sequence>
<dbReference type="Proteomes" id="UP000298347">
    <property type="component" value="Unassembled WGS sequence"/>
</dbReference>
<reference evidence="6 7" key="1">
    <citation type="journal article" date="2015" name="Int. J. Syst. Evol. Microbiol.">
        <title>Sporolactobacillus shoreae sp. nov. and Sporolactobacillus spathodeae sp. nov., two spore-forming lactic acid bacteria isolated from tree barks in Thailand.</title>
        <authorList>
            <person name="Thamacharoensuk T."/>
            <person name="Kitahara M."/>
            <person name="Ohkuma M."/>
            <person name="Thongchul N."/>
            <person name="Tanasupawat S."/>
        </authorList>
    </citation>
    <scope>NUCLEOTIDE SEQUENCE [LARGE SCALE GENOMIC DNA]</scope>
    <source>
        <strain evidence="6 7">BK92</strain>
    </source>
</reference>
<dbReference type="GO" id="GO:0030145">
    <property type="term" value="F:manganese ion binding"/>
    <property type="evidence" value="ECO:0007669"/>
    <property type="project" value="UniProtKB-UniRule"/>
</dbReference>
<dbReference type="InterPro" id="IPR016667">
    <property type="entry name" value="Caps_polysacc_synth_CpsB/CapC"/>
</dbReference>
<dbReference type="GO" id="GO:0004725">
    <property type="term" value="F:protein tyrosine phosphatase activity"/>
    <property type="evidence" value="ECO:0007669"/>
    <property type="project" value="UniProtKB-UniRule"/>
</dbReference>
<keyword evidence="2 5" id="KW-0378">Hydrolase</keyword>
<comment type="caution">
    <text evidence="6">The sequence shown here is derived from an EMBL/GenBank/DDBJ whole genome shotgun (WGS) entry which is preliminary data.</text>
</comment>
<evidence type="ECO:0000256" key="1">
    <source>
        <dbReference type="ARBA" id="ARBA00005750"/>
    </source>
</evidence>
<dbReference type="SUPFAM" id="SSF89550">
    <property type="entry name" value="PHP domain-like"/>
    <property type="match status" value="1"/>
</dbReference>
<keyword evidence="7" id="KW-1185">Reference proteome</keyword>
<accession>A0A4Z0GU71</accession>
<proteinExistence type="inferred from homology"/>
<evidence type="ECO:0000256" key="3">
    <source>
        <dbReference type="ARBA" id="ARBA00022912"/>
    </source>
</evidence>
<dbReference type="PIRSF" id="PIRSF016557">
    <property type="entry name" value="Caps_synth_CpsB"/>
    <property type="match status" value="1"/>
</dbReference>
<evidence type="ECO:0000256" key="2">
    <source>
        <dbReference type="ARBA" id="ARBA00022801"/>
    </source>
</evidence>
<evidence type="ECO:0000313" key="7">
    <source>
        <dbReference type="Proteomes" id="UP000298347"/>
    </source>
</evidence>
<comment type="similarity">
    <text evidence="1 5">Belongs to the metallo-dependent hydrolases superfamily. CpsB/CapC family.</text>
</comment>
<evidence type="ECO:0000313" key="6">
    <source>
        <dbReference type="EMBL" id="TGA99852.1"/>
    </source>
</evidence>
<protein>
    <recommendedName>
        <fullName evidence="5">Tyrosine-protein phosphatase</fullName>
        <ecNumber evidence="5">3.1.3.48</ecNumber>
    </recommendedName>
</protein>
<keyword evidence="3 5" id="KW-0904">Protein phosphatase</keyword>
<evidence type="ECO:0000256" key="4">
    <source>
        <dbReference type="ARBA" id="ARBA00051722"/>
    </source>
</evidence>
<name>A0A4Z0GU71_9BACL</name>
<gene>
    <name evidence="6" type="ORF">E4665_02585</name>
</gene>
<comment type="catalytic activity">
    <reaction evidence="4 5">
        <text>O-phospho-L-tyrosyl-[protein] + H2O = L-tyrosyl-[protein] + phosphate</text>
        <dbReference type="Rhea" id="RHEA:10684"/>
        <dbReference type="Rhea" id="RHEA-COMP:10136"/>
        <dbReference type="Rhea" id="RHEA-COMP:20101"/>
        <dbReference type="ChEBI" id="CHEBI:15377"/>
        <dbReference type="ChEBI" id="CHEBI:43474"/>
        <dbReference type="ChEBI" id="CHEBI:46858"/>
        <dbReference type="ChEBI" id="CHEBI:61978"/>
        <dbReference type="EC" id="3.1.3.48"/>
    </reaction>
</comment>
<dbReference type="Gene3D" id="3.20.20.140">
    <property type="entry name" value="Metal-dependent hydrolases"/>
    <property type="match status" value="1"/>
</dbReference>
<dbReference type="InterPro" id="IPR016195">
    <property type="entry name" value="Pol/histidinol_Pase-like"/>
</dbReference>